<evidence type="ECO:0000256" key="1">
    <source>
        <dbReference type="SAM" id="MobiDB-lite"/>
    </source>
</evidence>
<feature type="compositionally biased region" description="Polar residues" evidence="1">
    <location>
        <begin position="48"/>
        <end position="58"/>
    </location>
</feature>
<name>A0A0G0LKN3_9BACT</name>
<comment type="caution">
    <text evidence="2">The sequence shown here is derived from an EMBL/GenBank/DDBJ whole genome shotgun (WGS) entry which is preliminary data.</text>
</comment>
<reference evidence="2 3" key="1">
    <citation type="journal article" date="2015" name="Nature">
        <title>rRNA introns, odd ribosomes, and small enigmatic genomes across a large radiation of phyla.</title>
        <authorList>
            <person name="Brown C.T."/>
            <person name="Hug L.A."/>
            <person name="Thomas B.C."/>
            <person name="Sharon I."/>
            <person name="Castelle C.J."/>
            <person name="Singh A."/>
            <person name="Wilkins M.J."/>
            <person name="Williams K.H."/>
            <person name="Banfield J.F."/>
        </authorList>
    </citation>
    <scope>NUCLEOTIDE SEQUENCE [LARGE SCALE GENOMIC DNA]</scope>
</reference>
<accession>A0A0G0LKN3</accession>
<feature type="compositionally biased region" description="Basic and acidic residues" evidence="1">
    <location>
        <begin position="59"/>
        <end position="73"/>
    </location>
</feature>
<protein>
    <submittedName>
        <fullName evidence="2">Uncharacterized protein</fullName>
    </submittedName>
</protein>
<dbReference type="STRING" id="1618572.UT17_C0002G0146"/>
<evidence type="ECO:0000313" key="3">
    <source>
        <dbReference type="Proteomes" id="UP000034774"/>
    </source>
</evidence>
<feature type="compositionally biased region" description="Basic and acidic residues" evidence="1">
    <location>
        <begin position="165"/>
        <end position="176"/>
    </location>
</feature>
<gene>
    <name evidence="2" type="ORF">UT17_C0002G0146</name>
</gene>
<dbReference type="Proteomes" id="UP000034774">
    <property type="component" value="Unassembled WGS sequence"/>
</dbReference>
<feature type="region of interest" description="Disordered" evidence="1">
    <location>
        <begin position="34"/>
        <end position="73"/>
    </location>
</feature>
<dbReference type="AlphaFoldDB" id="A0A0G0LKN3"/>
<feature type="region of interest" description="Disordered" evidence="1">
    <location>
        <begin position="139"/>
        <end position="182"/>
    </location>
</feature>
<sequence>MKTGLAQDTTKSAKNLAQQIAKQMAREPLEVLKTASSQVTGEEKRSSGEFQSQPQTQEEQTKLIHHQQEIQDKMKSSRLIEALERELGDIHKQDIFKDLQARITDGEIIPLEDYSELSMEQKQVLKAQMEAVAFQKKQHEFAESQGGGSLFGTAKKGRKQGGQKQEAEKQQTRVEKPVPPSG</sequence>
<proteinExistence type="predicted"/>
<organism evidence="2 3">
    <name type="scientific">Candidatus Woesebacteria bacterium GW2011_GWB1_39_10</name>
    <dbReference type="NCBI Taxonomy" id="1618572"/>
    <lineage>
        <taxon>Bacteria</taxon>
        <taxon>Candidatus Woeseibacteriota</taxon>
    </lineage>
</organism>
<feature type="region of interest" description="Disordered" evidence="1">
    <location>
        <begin position="1"/>
        <end position="20"/>
    </location>
</feature>
<dbReference type="EMBL" id="LBVU01000002">
    <property type="protein sequence ID" value="KKQ92483.1"/>
    <property type="molecule type" value="Genomic_DNA"/>
</dbReference>
<evidence type="ECO:0000313" key="2">
    <source>
        <dbReference type="EMBL" id="KKQ92483.1"/>
    </source>
</evidence>